<dbReference type="SUPFAM" id="SSF52540">
    <property type="entry name" value="P-loop containing nucleoside triphosphate hydrolases"/>
    <property type="match status" value="1"/>
</dbReference>
<keyword evidence="2" id="KW-0808">Transferase</keyword>
<dbReference type="PANTHER" id="PTHR34383:SF3">
    <property type="entry name" value="POLYPHOSPHATE:AMP PHOSPHOTRANSFERASE"/>
    <property type="match status" value="1"/>
</dbReference>
<keyword evidence="3" id="KW-1185">Reference proteome</keyword>
<keyword evidence="2" id="KW-0418">Kinase</keyword>
<feature type="domain" description="Polyphosphate kinase-2-related" evidence="1">
    <location>
        <begin position="49"/>
        <end position="273"/>
    </location>
</feature>
<reference evidence="2 3" key="1">
    <citation type="submission" date="2018-09" db="EMBL/GenBank/DDBJ databases">
        <title>Novel species of Arthrobacter.</title>
        <authorList>
            <person name="Liu Q."/>
            <person name="Xin Y.-H."/>
        </authorList>
    </citation>
    <scope>NUCLEOTIDE SEQUENCE [LARGE SCALE GENOMIC DNA]</scope>
    <source>
        <strain evidence="2 3">Hz2</strain>
    </source>
</reference>
<dbReference type="InterPro" id="IPR022488">
    <property type="entry name" value="PPK2-related"/>
</dbReference>
<dbReference type="Pfam" id="PF03976">
    <property type="entry name" value="PPK2"/>
    <property type="match status" value="1"/>
</dbReference>
<gene>
    <name evidence="2" type="ORF">D6T63_12805</name>
</gene>
<sequence>MTPTSPGGIMATTTDSTAEIRRLLMAGPDFTLAAVDPRSTPGFDGGKSKGTAALAAGAKALSGLQEKLFAESRSGSGISVLLVLQGMDTSGKGGIVRHVVGLVDPQGVQHHAFKAPTEDERNHDFLWRIRRELPTPGMIGVFDRSHYEDVLVQRVRGLSSADEVEERYGAIRTFENEVAASGTRLLKVMLHISKDEQKTRLAERLERNDKYWKYNPGDVDERGYWEQYQEAYQLAVERTSTPDTPWYVVPADRKWYARLAVQHLLTGTLEDMQLSWPRATFDVETEKQRLQAS</sequence>
<accession>A0A3A5M148</accession>
<dbReference type="NCBIfam" id="TIGR03709">
    <property type="entry name" value="PPK2_rel_1"/>
    <property type="match status" value="1"/>
</dbReference>
<evidence type="ECO:0000313" key="2">
    <source>
        <dbReference type="EMBL" id="RJT78385.1"/>
    </source>
</evidence>
<dbReference type="AlphaFoldDB" id="A0A3A5M148"/>
<name>A0A3A5M148_9MICC</name>
<protein>
    <submittedName>
        <fullName evidence="2">Polyphosphate kinase 2 family protein</fullName>
    </submittedName>
</protein>
<dbReference type="GO" id="GO:0016776">
    <property type="term" value="F:phosphotransferase activity, phosphate group as acceptor"/>
    <property type="evidence" value="ECO:0007669"/>
    <property type="project" value="InterPro"/>
</dbReference>
<proteinExistence type="predicted"/>
<dbReference type="PANTHER" id="PTHR34383">
    <property type="entry name" value="POLYPHOSPHATE:AMP PHOSPHOTRANSFERASE-RELATED"/>
    <property type="match status" value="1"/>
</dbReference>
<dbReference type="EMBL" id="QZVT01000006">
    <property type="protein sequence ID" value="RJT78385.1"/>
    <property type="molecule type" value="Genomic_DNA"/>
</dbReference>
<dbReference type="OrthoDB" id="9775224at2"/>
<dbReference type="InterPro" id="IPR027417">
    <property type="entry name" value="P-loop_NTPase"/>
</dbReference>
<evidence type="ECO:0000313" key="3">
    <source>
        <dbReference type="Proteomes" id="UP000272560"/>
    </source>
</evidence>
<dbReference type="Gene3D" id="3.40.50.300">
    <property type="entry name" value="P-loop containing nucleotide triphosphate hydrolases"/>
    <property type="match status" value="1"/>
</dbReference>
<evidence type="ECO:0000259" key="1">
    <source>
        <dbReference type="Pfam" id="PF03976"/>
    </source>
</evidence>
<dbReference type="GO" id="GO:0016301">
    <property type="term" value="F:kinase activity"/>
    <property type="evidence" value="ECO:0007669"/>
    <property type="project" value="UniProtKB-KW"/>
</dbReference>
<dbReference type="GO" id="GO:0006797">
    <property type="term" value="P:polyphosphate metabolic process"/>
    <property type="evidence" value="ECO:0007669"/>
    <property type="project" value="InterPro"/>
</dbReference>
<dbReference type="InterPro" id="IPR022300">
    <property type="entry name" value="PPK2-rel_1"/>
</dbReference>
<organism evidence="2 3">
    <name type="scientific">Arthrobacter cheniae</name>
    <dbReference type="NCBI Taxonomy" id="1258888"/>
    <lineage>
        <taxon>Bacteria</taxon>
        <taxon>Bacillati</taxon>
        <taxon>Actinomycetota</taxon>
        <taxon>Actinomycetes</taxon>
        <taxon>Micrococcales</taxon>
        <taxon>Micrococcaceae</taxon>
        <taxon>Arthrobacter</taxon>
    </lineage>
</organism>
<dbReference type="Proteomes" id="UP000272560">
    <property type="component" value="Unassembled WGS sequence"/>
</dbReference>
<comment type="caution">
    <text evidence="2">The sequence shown here is derived from an EMBL/GenBank/DDBJ whole genome shotgun (WGS) entry which is preliminary data.</text>
</comment>